<name>A0A7G5GS62_9BACT</name>
<evidence type="ECO:0000313" key="2">
    <source>
        <dbReference type="Proteomes" id="UP000515369"/>
    </source>
</evidence>
<dbReference type="EMBL" id="CP059732">
    <property type="protein sequence ID" value="QMW01704.1"/>
    <property type="molecule type" value="Genomic_DNA"/>
</dbReference>
<dbReference type="RefSeq" id="WP_182458983.1">
    <property type="nucleotide sequence ID" value="NZ_CP059732.1"/>
</dbReference>
<keyword evidence="2" id="KW-1185">Reference proteome</keyword>
<dbReference type="Proteomes" id="UP000515369">
    <property type="component" value="Chromosome"/>
</dbReference>
<reference evidence="1 2" key="1">
    <citation type="submission" date="2020-07" db="EMBL/GenBank/DDBJ databases">
        <title>Spirosoma foliorum sp. nov., isolated from the leaves on the Nejang mountain Korea, Republic of.</title>
        <authorList>
            <person name="Ho H."/>
            <person name="Lee Y.-J."/>
            <person name="Nurcahyanto D.-A."/>
            <person name="Kim S.-G."/>
        </authorList>
    </citation>
    <scope>NUCLEOTIDE SEQUENCE [LARGE SCALE GENOMIC DNA]</scope>
    <source>
        <strain evidence="1 2">PL0136</strain>
    </source>
</reference>
<accession>A0A7G5GS62</accession>
<sequence length="535" mass="61233">MLLIIQFPFLDLRKFLPTNCGQCSRPQWLDLYEHEYVRSVGGIVSRKMTGIEGWLAEPMVCNASKAISFTTKPRFYSNVVSFKFYHGPYKVAFKRLSYDGLATGKFEIGLILNPKKKAYITYEEVVESFLNLTVTIRRPGNTPWIGKLATAGKTLANLYLKSTTIHNFNKDDVKDWWVQAGEPLLFCESRIIRNYKYNNNLNNIQGYIDNNNWSVTKNNYHIDFPMPNKNIHKFCLDKFSSELKNLSVTNIEGAYLTVSLYQVRSVFIAVDKKNYDERITARLFRVSLMRLNAERECLRKFLLNINQNKINLSERTEGFDFLQDYLNRATKIIMRREKQLDGLEEGKFIDWVRDIEDQFKPYARQKYLDEISRALIKVKGAVIRPNIERKIETIVSKLVKQTVINYIMGDNTNNFESGDRIHVEGGAIVGSIGRNSTGTVNYNQKWDNLKSGIDLSSLEVELEALRLKLKELAKTEDEDVAVANVAEAKKEARKGDGAKMLEKLASAGSWVLKVAQEIGVKLAVEALKQALLPAN</sequence>
<protein>
    <submittedName>
        <fullName evidence="1">Uncharacterized protein</fullName>
    </submittedName>
</protein>
<proteinExistence type="predicted"/>
<dbReference type="AlphaFoldDB" id="A0A7G5GS62"/>
<organism evidence="1 2">
    <name type="scientific">Spirosoma foliorum</name>
    <dbReference type="NCBI Taxonomy" id="2710596"/>
    <lineage>
        <taxon>Bacteria</taxon>
        <taxon>Pseudomonadati</taxon>
        <taxon>Bacteroidota</taxon>
        <taxon>Cytophagia</taxon>
        <taxon>Cytophagales</taxon>
        <taxon>Cytophagaceae</taxon>
        <taxon>Spirosoma</taxon>
    </lineage>
</organism>
<evidence type="ECO:0000313" key="1">
    <source>
        <dbReference type="EMBL" id="QMW01704.1"/>
    </source>
</evidence>
<gene>
    <name evidence="1" type="ORF">H3H32_27700</name>
</gene>
<dbReference type="KEGG" id="sfol:H3H32_27700"/>